<gene>
    <name evidence="2" type="ORF">SEMRO_687_G187320.1</name>
</gene>
<feature type="compositionally biased region" description="Basic and acidic residues" evidence="1">
    <location>
        <begin position="18"/>
        <end position="45"/>
    </location>
</feature>
<evidence type="ECO:0000313" key="2">
    <source>
        <dbReference type="EMBL" id="CAB9514985.1"/>
    </source>
</evidence>
<feature type="region of interest" description="Disordered" evidence="1">
    <location>
        <begin position="1"/>
        <end position="58"/>
    </location>
</feature>
<organism evidence="2 3">
    <name type="scientific">Seminavis robusta</name>
    <dbReference type="NCBI Taxonomy" id="568900"/>
    <lineage>
        <taxon>Eukaryota</taxon>
        <taxon>Sar</taxon>
        <taxon>Stramenopiles</taxon>
        <taxon>Ochrophyta</taxon>
        <taxon>Bacillariophyta</taxon>
        <taxon>Bacillariophyceae</taxon>
        <taxon>Bacillariophycidae</taxon>
        <taxon>Naviculales</taxon>
        <taxon>Naviculaceae</taxon>
        <taxon>Seminavis</taxon>
    </lineage>
</organism>
<protein>
    <submittedName>
        <fullName evidence="2">Uncharacterized protein</fullName>
    </submittedName>
</protein>
<dbReference type="Proteomes" id="UP001153069">
    <property type="component" value="Unassembled WGS sequence"/>
</dbReference>
<dbReference type="EMBL" id="CAICTM010000686">
    <property type="protein sequence ID" value="CAB9514985.1"/>
    <property type="molecule type" value="Genomic_DNA"/>
</dbReference>
<accession>A0A9N8EAG5</accession>
<dbReference type="AlphaFoldDB" id="A0A9N8EAG5"/>
<keyword evidence="3" id="KW-1185">Reference proteome</keyword>
<evidence type="ECO:0000313" key="3">
    <source>
        <dbReference type="Proteomes" id="UP001153069"/>
    </source>
</evidence>
<proteinExistence type="predicted"/>
<name>A0A9N8EAG5_9STRA</name>
<feature type="compositionally biased region" description="Polar residues" evidence="1">
    <location>
        <begin position="1"/>
        <end position="17"/>
    </location>
</feature>
<comment type="caution">
    <text evidence="2">The sequence shown here is derived from an EMBL/GenBank/DDBJ whole genome shotgun (WGS) entry which is preliminary data.</text>
</comment>
<sequence>MTDETSPQVSKPATQETAKPKATPELKTAKPKEATKETAKPKETAKIQQPTDKPKQVVDPTIDLVDRLVRVFDDARDKAEVLQEATARLDVVKDLITGTAGKDMAEADKEREIAKLVDAAFQDSDRLRKSWRIVIEHPGLKGVEDGVTPQMSMEMDTRQTKG</sequence>
<evidence type="ECO:0000256" key="1">
    <source>
        <dbReference type="SAM" id="MobiDB-lite"/>
    </source>
</evidence>
<feature type="region of interest" description="Disordered" evidence="1">
    <location>
        <begin position="142"/>
        <end position="162"/>
    </location>
</feature>
<reference evidence="2" key="1">
    <citation type="submission" date="2020-06" db="EMBL/GenBank/DDBJ databases">
        <authorList>
            <consortium name="Plant Systems Biology data submission"/>
        </authorList>
    </citation>
    <scope>NUCLEOTIDE SEQUENCE</scope>
    <source>
        <strain evidence="2">D6</strain>
    </source>
</reference>